<dbReference type="InterPro" id="IPR042104">
    <property type="entry name" value="PKS_dehydratase_sf"/>
</dbReference>
<proteinExistence type="predicted"/>
<dbReference type="InterPro" id="IPR050444">
    <property type="entry name" value="Polyketide_Synthase"/>
</dbReference>
<dbReference type="Gene3D" id="3.40.366.10">
    <property type="entry name" value="Malonyl-Coenzyme A Acyl Carrier Protein, domain 2"/>
    <property type="match status" value="1"/>
</dbReference>
<dbReference type="SUPFAM" id="SSF50129">
    <property type="entry name" value="GroES-like"/>
    <property type="match status" value="1"/>
</dbReference>
<evidence type="ECO:0000313" key="4">
    <source>
        <dbReference type="Proteomes" id="UP000054565"/>
    </source>
</evidence>
<organism evidence="3 4">
    <name type="scientific">Coccidioides immitis RMSCC 2394</name>
    <dbReference type="NCBI Taxonomy" id="404692"/>
    <lineage>
        <taxon>Eukaryota</taxon>
        <taxon>Fungi</taxon>
        <taxon>Dikarya</taxon>
        <taxon>Ascomycota</taxon>
        <taxon>Pezizomycotina</taxon>
        <taxon>Eurotiomycetes</taxon>
        <taxon>Eurotiomycetidae</taxon>
        <taxon>Onygenales</taxon>
        <taxon>Onygenaceae</taxon>
        <taxon>Coccidioides</taxon>
    </lineage>
</organism>
<dbReference type="SUPFAM" id="SSF53335">
    <property type="entry name" value="S-adenosyl-L-methionine-dependent methyltransferases"/>
    <property type="match status" value="1"/>
</dbReference>
<dbReference type="InterPro" id="IPR001227">
    <property type="entry name" value="Ac_transferase_dom_sf"/>
</dbReference>
<dbReference type="PANTHER" id="PTHR45681">
    <property type="entry name" value="POLYKETIDE SYNTHASE 44-RELATED"/>
    <property type="match status" value="1"/>
</dbReference>
<dbReference type="PANTHER" id="PTHR45681:SF6">
    <property type="entry name" value="POLYKETIDE SYNTHASE 37"/>
    <property type="match status" value="1"/>
</dbReference>
<sequence length="785" mass="88149">MAILKHDIGNNAVFLEVGPCGALAGPLRQIFAEASSPTPYVSAMTRNKDCTVSFLAAIGALYWYESRLSKEWRNRKYPYHDLLGSRVIESSNTEPAQDPDALPRKLNVRKWFKKMAKGGLNLGGSFQTLDMMASSTSEQQGMGHIVNGRQEDEANYYIHPTILNATLQILGAAAVNGYTRKTRTWLPTSINKISLYRKNFVKHLQISQTAGTKRVHSASDSLQAPIFEFSRLELEVDLTRTDGEILCAKYMLTTPGYLATETQEKLFPNMDFTSLDICQNPIKQGFEEMEYNLILTIHSLHKTKNAQESLANLRKLLHPNSRLFLQELCPSSRWVDYVLGVLPTWWSGTEGGPIKPPYLSKEELELVLAAVGFGKPEAVVLDAKAPHQVTTSFVTRPIHETPIKKVTILVDEERSAVTHILNQLKKDGYEVIKCRLGDIPPAGQDMISLLDIKQPFFHDINKACFLSFKTLLLGLQEHGSGMLWATHLINIGCHDLQYAQVLGLARTIRTEQLADLAICQVDTFDNPKSIDHLLQVLAKFQSRQGDEELNPDFKWAIFNNRIQVTRFHPFALTDELLVSDRPNEMATLNVRSPGRVNSLYYEQHEQKDLKNNEVEVQDILVALGIVELPVRLFGIEAAGMVTRVGADVSPDNLQAGTMLIPYFTAIHSIVNIGRVTKGQVSVRPDSQRVWWRGSGSYPGCPNAGGRVVHYSWQQQESQVLDGPLSHSEKNRIFNSRDKTFMDGVMRETKGVAWTSFSTRSQASSYMPHEVALRNSEHYLKLESKT</sequence>
<dbReference type="Pfam" id="PF14765">
    <property type="entry name" value="PS-DH"/>
    <property type="match status" value="1"/>
</dbReference>
<feature type="domain" description="Enoyl reductase (ER)" evidence="2">
    <location>
        <begin position="594"/>
        <end position="779"/>
    </location>
</feature>
<evidence type="ECO:0000313" key="3">
    <source>
        <dbReference type="EMBL" id="KMP02532.1"/>
    </source>
</evidence>
<gene>
    <name evidence="3" type="ORF">CIRG_10355</name>
</gene>
<dbReference type="InterPro" id="IPR049551">
    <property type="entry name" value="PKS_DH_C"/>
</dbReference>
<evidence type="ECO:0000259" key="2">
    <source>
        <dbReference type="SMART" id="SM00829"/>
    </source>
</evidence>
<dbReference type="InterPro" id="IPR011032">
    <property type="entry name" value="GroES-like_sf"/>
</dbReference>
<protein>
    <submittedName>
        <fullName evidence="3">Fatty acid synthase S-acetyltransferase</fullName>
    </submittedName>
</protein>
<accession>A0A0J7AYK5</accession>
<dbReference type="GO" id="GO:0016740">
    <property type="term" value="F:transferase activity"/>
    <property type="evidence" value="ECO:0007669"/>
    <property type="project" value="UniProtKB-KW"/>
</dbReference>
<dbReference type="Proteomes" id="UP000054565">
    <property type="component" value="Unassembled WGS sequence"/>
</dbReference>
<dbReference type="SMART" id="SM00829">
    <property type="entry name" value="PKS_ER"/>
    <property type="match status" value="1"/>
</dbReference>
<dbReference type="EMBL" id="DS028105">
    <property type="protein sequence ID" value="KMP02532.1"/>
    <property type="molecule type" value="Genomic_DNA"/>
</dbReference>
<evidence type="ECO:0000256" key="1">
    <source>
        <dbReference type="ARBA" id="ARBA00022679"/>
    </source>
</evidence>
<dbReference type="Gene3D" id="3.10.129.110">
    <property type="entry name" value="Polyketide synthase dehydratase"/>
    <property type="match status" value="1"/>
</dbReference>
<name>A0A0J7AYK5_COCIT</name>
<dbReference type="InterPro" id="IPR020843">
    <property type="entry name" value="ER"/>
</dbReference>
<dbReference type="Gene3D" id="3.40.50.150">
    <property type="entry name" value="Vaccinia Virus protein VP39"/>
    <property type="match status" value="1"/>
</dbReference>
<dbReference type="InterPro" id="IPR029063">
    <property type="entry name" value="SAM-dependent_MTases_sf"/>
</dbReference>
<dbReference type="GO" id="GO:0016491">
    <property type="term" value="F:oxidoreductase activity"/>
    <property type="evidence" value="ECO:0007669"/>
    <property type="project" value="InterPro"/>
</dbReference>
<keyword evidence="1 3" id="KW-0808">Transferase</keyword>
<dbReference type="STRING" id="404692.A0A0J7AYK5"/>
<dbReference type="AlphaFoldDB" id="A0A0J7AYK5"/>
<reference evidence="4" key="1">
    <citation type="journal article" date="2010" name="Genome Res.">
        <title>Population genomic sequencing of Coccidioides fungi reveals recent hybridization and transposon control.</title>
        <authorList>
            <person name="Neafsey D.E."/>
            <person name="Barker B.M."/>
            <person name="Sharpton T.J."/>
            <person name="Stajich J.E."/>
            <person name="Park D.J."/>
            <person name="Whiston E."/>
            <person name="Hung C.-Y."/>
            <person name="McMahan C."/>
            <person name="White J."/>
            <person name="Sykes S."/>
            <person name="Heiman D."/>
            <person name="Young S."/>
            <person name="Zeng Q."/>
            <person name="Abouelleil A."/>
            <person name="Aftuck L."/>
            <person name="Bessette D."/>
            <person name="Brown A."/>
            <person name="FitzGerald M."/>
            <person name="Lui A."/>
            <person name="Macdonald J.P."/>
            <person name="Priest M."/>
            <person name="Orbach M.J."/>
            <person name="Galgiani J.N."/>
            <person name="Kirkland T.N."/>
            <person name="Cole G.T."/>
            <person name="Birren B.W."/>
            <person name="Henn M.R."/>
            <person name="Taylor J.W."/>
            <person name="Rounsley S.D."/>
        </authorList>
    </citation>
    <scope>NUCLEOTIDE SEQUENCE [LARGE SCALE GENOMIC DNA]</scope>
    <source>
        <strain evidence="4">RMSCC 2394</strain>
    </source>
</reference>